<evidence type="ECO:0000256" key="4">
    <source>
        <dbReference type="ARBA" id="ARBA00022989"/>
    </source>
</evidence>
<feature type="transmembrane region" description="Helical" evidence="7">
    <location>
        <begin position="219"/>
        <end position="238"/>
    </location>
</feature>
<dbReference type="GO" id="GO:0015174">
    <property type="term" value="F:basic amino acid transmembrane transporter activity"/>
    <property type="evidence" value="ECO:0007669"/>
    <property type="project" value="TreeGrafter"/>
</dbReference>
<feature type="transmembrane region" description="Helical" evidence="7">
    <location>
        <begin position="300"/>
        <end position="318"/>
    </location>
</feature>
<feature type="transmembrane region" description="Helical" evidence="7">
    <location>
        <begin position="164"/>
        <end position="184"/>
    </location>
</feature>
<dbReference type="STRING" id="4829.A0A168Q5P0"/>
<evidence type="ECO:0000313" key="10">
    <source>
        <dbReference type="Proteomes" id="UP000078561"/>
    </source>
</evidence>
<organism evidence="9">
    <name type="scientific">Absidia glauca</name>
    <name type="common">Pin mould</name>
    <dbReference type="NCBI Taxonomy" id="4829"/>
    <lineage>
        <taxon>Eukaryota</taxon>
        <taxon>Fungi</taxon>
        <taxon>Fungi incertae sedis</taxon>
        <taxon>Mucoromycota</taxon>
        <taxon>Mucoromycotina</taxon>
        <taxon>Mucoromycetes</taxon>
        <taxon>Mucorales</taxon>
        <taxon>Cunninghamellaceae</taxon>
        <taxon>Absidia</taxon>
    </lineage>
</organism>
<feature type="region of interest" description="Disordered" evidence="6">
    <location>
        <begin position="664"/>
        <end position="703"/>
    </location>
</feature>
<evidence type="ECO:0000313" key="9">
    <source>
        <dbReference type="EMBL" id="SAM03600.1"/>
    </source>
</evidence>
<feature type="region of interest" description="Disordered" evidence="6">
    <location>
        <begin position="1"/>
        <end position="33"/>
    </location>
</feature>
<reference evidence="9" key="1">
    <citation type="submission" date="2016-04" db="EMBL/GenBank/DDBJ databases">
        <authorList>
            <person name="Evans L.H."/>
            <person name="Alamgir A."/>
            <person name="Owens N."/>
            <person name="Weber N.D."/>
            <person name="Virtaneva K."/>
            <person name="Barbian K."/>
            <person name="Babar A."/>
            <person name="Rosenke K."/>
        </authorList>
    </citation>
    <scope>NUCLEOTIDE SEQUENCE [LARGE SCALE GENOMIC DNA]</scope>
    <source>
        <strain evidence="9">CBS 101.48</strain>
    </source>
</reference>
<dbReference type="Proteomes" id="UP000078561">
    <property type="component" value="Unassembled WGS sequence"/>
</dbReference>
<evidence type="ECO:0000256" key="6">
    <source>
        <dbReference type="SAM" id="MobiDB-lite"/>
    </source>
</evidence>
<dbReference type="GO" id="GO:0005886">
    <property type="term" value="C:plasma membrane"/>
    <property type="evidence" value="ECO:0007669"/>
    <property type="project" value="TreeGrafter"/>
</dbReference>
<protein>
    <recommendedName>
        <fullName evidence="8">Major facilitator superfamily (MFS) profile domain-containing protein</fullName>
    </recommendedName>
</protein>
<dbReference type="InterPro" id="IPR020846">
    <property type="entry name" value="MFS_dom"/>
</dbReference>
<evidence type="ECO:0000256" key="7">
    <source>
        <dbReference type="SAM" id="Phobius"/>
    </source>
</evidence>
<feature type="transmembrane region" description="Helical" evidence="7">
    <location>
        <begin position="137"/>
        <end position="158"/>
    </location>
</feature>
<dbReference type="InterPro" id="IPR011701">
    <property type="entry name" value="MFS"/>
</dbReference>
<dbReference type="SUPFAM" id="SSF103473">
    <property type="entry name" value="MFS general substrate transporter"/>
    <property type="match status" value="1"/>
</dbReference>
<accession>A0A168Q5P0</accession>
<feature type="transmembrane region" description="Helical" evidence="7">
    <location>
        <begin position="98"/>
        <end position="116"/>
    </location>
</feature>
<comment type="subcellular location">
    <subcellularLocation>
        <location evidence="1">Endomembrane system</location>
        <topology evidence="1">Multi-pass membrane protein</topology>
    </subcellularLocation>
</comment>
<feature type="transmembrane region" description="Helical" evidence="7">
    <location>
        <begin position="196"/>
        <end position="213"/>
    </location>
</feature>
<dbReference type="Gene3D" id="1.20.1250.20">
    <property type="entry name" value="MFS general substrate transporter like domains"/>
    <property type="match status" value="2"/>
</dbReference>
<evidence type="ECO:0000256" key="2">
    <source>
        <dbReference type="ARBA" id="ARBA00022448"/>
    </source>
</evidence>
<feature type="region of interest" description="Disordered" evidence="6">
    <location>
        <begin position="758"/>
        <end position="786"/>
    </location>
</feature>
<proteinExistence type="predicted"/>
<dbReference type="GO" id="GO:0012505">
    <property type="term" value="C:endomembrane system"/>
    <property type="evidence" value="ECO:0007669"/>
    <property type="project" value="UniProtKB-SubCell"/>
</dbReference>
<keyword evidence="10" id="KW-1185">Reference proteome</keyword>
<feature type="compositionally biased region" description="Basic residues" evidence="6">
    <location>
        <begin position="636"/>
        <end position="648"/>
    </location>
</feature>
<feature type="transmembrane region" description="Helical" evidence="7">
    <location>
        <begin position="430"/>
        <end position="458"/>
    </location>
</feature>
<dbReference type="FunCoup" id="A0A168Q5P0">
    <property type="interactions" value="43"/>
</dbReference>
<dbReference type="AlphaFoldDB" id="A0A168Q5P0"/>
<dbReference type="PROSITE" id="PS50850">
    <property type="entry name" value="MFS"/>
    <property type="match status" value="1"/>
</dbReference>
<evidence type="ECO:0000256" key="3">
    <source>
        <dbReference type="ARBA" id="ARBA00022692"/>
    </source>
</evidence>
<feature type="domain" description="Major facilitator superfamily (MFS) profile" evidence="8">
    <location>
        <begin position="63"/>
        <end position="517"/>
    </location>
</feature>
<dbReference type="EMBL" id="LT554210">
    <property type="protein sequence ID" value="SAM03600.1"/>
    <property type="molecule type" value="Genomic_DNA"/>
</dbReference>
<feature type="transmembrane region" description="Helical" evidence="7">
    <location>
        <begin position="404"/>
        <end position="424"/>
    </location>
</feature>
<evidence type="ECO:0000256" key="5">
    <source>
        <dbReference type="ARBA" id="ARBA00023136"/>
    </source>
</evidence>
<feature type="region of interest" description="Disordered" evidence="6">
    <location>
        <begin position="626"/>
        <end position="648"/>
    </location>
</feature>
<dbReference type="InterPro" id="IPR036259">
    <property type="entry name" value="MFS_trans_sf"/>
</dbReference>
<feature type="transmembrane region" description="Helical" evidence="7">
    <location>
        <begin position="268"/>
        <end position="288"/>
    </location>
</feature>
<keyword evidence="4 7" id="KW-1133">Transmembrane helix</keyword>
<keyword evidence="5 7" id="KW-0472">Membrane</keyword>
<dbReference type="PANTHER" id="PTHR23501">
    <property type="entry name" value="MAJOR FACILITATOR SUPERFAMILY"/>
    <property type="match status" value="1"/>
</dbReference>
<keyword evidence="3 7" id="KW-0812">Transmembrane</keyword>
<dbReference type="PANTHER" id="PTHR23501:SF191">
    <property type="entry name" value="VACUOLAR BASIC AMINO ACID TRANSPORTER 4"/>
    <property type="match status" value="1"/>
</dbReference>
<dbReference type="Pfam" id="PF07690">
    <property type="entry name" value="MFS_1"/>
    <property type="match status" value="1"/>
</dbReference>
<sequence>MTRQEETNGLLDANAQPQRYHATTNNKNGPPSIVVTSASSDSIEVERKKNINKILNGVNIYTILVGLWVGVGLASLDGSIVATIYPKIGTEFRRSNDIIWVATSYMLSFTALQPLCKYDKVYGRLSDAFGRKTTLQFSVYVFFIGSLMCGLATDLWSLVIARTVAGIGGGGLNTMSAVITSDLVTLRERGKYQGYANIWYAVGAMLGAPLGGWLTDAIGWRYCFYINLPFLLISIYVCTWKLTDYNLTPADGDDNSTKASLWERVQKIDYVGAILIVAAVLAFMIATSLGGNSRPWSDPLVVSLLATFVVLTGLFLVVEKNYAELPLMPWYILTSRTPLACAFCNFCAVICSFASTFTTPLYYQALLNYSPSEAGFMFLPKVIGGSLGSLYAGMHMNRTGEYKYYLTFAAILQLASMTCYSTWTTTTPTYLMYPCLFADGFSTGSILTSALIAMLSCVETKDMATMTSVSYLFRSTGGVIGLCASQAIFQGIVKYLLTEKIQGPDAEEIIDIARRSMMEIRQLLPPDVLQVVLDSYYVAIHYAFKMEYHEIHHFINQGKLRTVNSATTEDRAGYDFSEDSSDNDDTSLDRHLKKTHQHARHYYNEQPVATKRFWWSIFKPSEDIQDSYHPYDVRPKKPHTRRPSTISRLHRSYYYRARTHKRLGSLWKRQRQGPQQPRRQEQRHQQRRPSASSANMDESSPDPLVTISPFNLLDQIIGKIHTLQCLVEIQVQSVEDHQRDVGFYMDQLDHLKQDVKNGPGARSDPTHGHLFVSTPPNPWHSSGKLRGPAAAQINVSGISSNPCGHCTTTDRTMGYHHVLDLAGLWHLIYIL</sequence>
<dbReference type="OrthoDB" id="10021397at2759"/>
<feature type="transmembrane region" description="Helical" evidence="7">
    <location>
        <begin position="374"/>
        <end position="392"/>
    </location>
</feature>
<dbReference type="GO" id="GO:0000329">
    <property type="term" value="C:fungal-type vacuole membrane"/>
    <property type="evidence" value="ECO:0007669"/>
    <property type="project" value="TreeGrafter"/>
</dbReference>
<name>A0A168Q5P0_ABSGL</name>
<evidence type="ECO:0000259" key="8">
    <source>
        <dbReference type="PROSITE" id="PS50850"/>
    </source>
</evidence>
<feature type="transmembrane region" description="Helical" evidence="7">
    <location>
        <begin position="339"/>
        <end position="362"/>
    </location>
</feature>
<evidence type="ECO:0000256" key="1">
    <source>
        <dbReference type="ARBA" id="ARBA00004127"/>
    </source>
</evidence>
<gene>
    <name evidence="9" type="primary">ABSGL_09442.1 scaffold 11253</name>
</gene>
<dbReference type="InParanoid" id="A0A168Q5P0"/>
<keyword evidence="2" id="KW-0813">Transport</keyword>
<feature type="transmembrane region" description="Helical" evidence="7">
    <location>
        <begin position="58"/>
        <end position="86"/>
    </location>
</feature>
<dbReference type="CDD" id="cd17502">
    <property type="entry name" value="MFS_Azr1_MDR_like"/>
    <property type="match status" value="1"/>
</dbReference>
<feature type="compositionally biased region" description="Polar residues" evidence="6">
    <location>
        <begin position="15"/>
        <end position="33"/>
    </location>
</feature>